<organism evidence="2 3">
    <name type="scientific">Methanospirillum hungatei JF-1 (strain ATCC 27890 / DSM 864 / NBRC 100397 / JF-1)</name>
    <dbReference type="NCBI Taxonomy" id="323259"/>
    <lineage>
        <taxon>Archaea</taxon>
        <taxon>Methanobacteriati</taxon>
        <taxon>Methanobacteriota</taxon>
        <taxon>Stenosarchaea group</taxon>
        <taxon>Methanomicrobia</taxon>
        <taxon>Methanomicrobiales</taxon>
        <taxon>Methanospirillaceae</taxon>
        <taxon>Methanospirillum</taxon>
    </lineage>
</organism>
<accession>Q2FR95</accession>
<dbReference type="KEGG" id="mhu:Mhun_0674"/>
<keyword evidence="3" id="KW-1185">Reference proteome</keyword>
<dbReference type="AlphaFoldDB" id="Q2FR95"/>
<dbReference type="eggNOG" id="arCOG00733">
    <property type="taxonomic scope" value="Archaea"/>
</dbReference>
<name>Q2FR95_METHJ</name>
<dbReference type="InParanoid" id="Q2FR95"/>
<evidence type="ECO:0000313" key="2">
    <source>
        <dbReference type="EMBL" id="ABD40430.1"/>
    </source>
</evidence>
<gene>
    <name evidence="2" type="ordered locus">Mhun_0674</name>
</gene>
<dbReference type="Pfam" id="PF13601">
    <property type="entry name" value="HTH_34"/>
    <property type="match status" value="1"/>
</dbReference>
<proteinExistence type="predicted"/>
<dbReference type="SUPFAM" id="SSF46785">
    <property type="entry name" value="Winged helix' DNA-binding domain"/>
    <property type="match status" value="1"/>
</dbReference>
<protein>
    <recommendedName>
        <fullName evidence="1">Winged helix DNA-binding domain-containing protein</fullName>
    </recommendedName>
</protein>
<dbReference type="Proteomes" id="UP000001941">
    <property type="component" value="Chromosome"/>
</dbReference>
<dbReference type="EnsemblBacteria" id="ABD40430">
    <property type="protein sequence ID" value="ABD40430"/>
    <property type="gene ID" value="Mhun_0674"/>
</dbReference>
<evidence type="ECO:0000259" key="1">
    <source>
        <dbReference type="Pfam" id="PF13601"/>
    </source>
</evidence>
<feature type="domain" description="Winged helix DNA-binding" evidence="1">
    <location>
        <begin position="23"/>
        <end position="104"/>
    </location>
</feature>
<dbReference type="InterPro" id="IPR027395">
    <property type="entry name" value="WH_DNA-bd_dom"/>
</dbReference>
<reference evidence="3" key="1">
    <citation type="journal article" date="2016" name="Stand. Genomic Sci.">
        <title>Complete genome sequence of Methanospirillum hungatei type strain JF1.</title>
        <authorList>
            <person name="Gunsalus R.P."/>
            <person name="Cook L.E."/>
            <person name="Crable B."/>
            <person name="Rohlin L."/>
            <person name="McDonald E."/>
            <person name="Mouttaki H."/>
            <person name="Sieber J.R."/>
            <person name="Poweleit N."/>
            <person name="Zhou H."/>
            <person name="Lapidus A.L."/>
            <person name="Daligault H.E."/>
            <person name="Land M."/>
            <person name="Gilna P."/>
            <person name="Ivanova N."/>
            <person name="Kyrpides N."/>
            <person name="Culley D.E."/>
            <person name="McInerney M.J."/>
        </authorList>
    </citation>
    <scope>NUCLEOTIDE SEQUENCE [LARGE SCALE GENOMIC DNA]</scope>
    <source>
        <strain evidence="3">ATCC 27890 / DSM 864 / NBRC 100397 / JF-1</strain>
    </source>
</reference>
<dbReference type="STRING" id="323259.Mhun_0674"/>
<dbReference type="RefSeq" id="WP_011447713.1">
    <property type="nucleotide sequence ID" value="NC_007796.1"/>
</dbReference>
<dbReference type="OrthoDB" id="116183at2157"/>
<dbReference type="HOGENOM" id="CLU_2115502_0_0_2"/>
<dbReference type="EMBL" id="CP000254">
    <property type="protein sequence ID" value="ABD40430.1"/>
    <property type="molecule type" value="Genomic_DNA"/>
</dbReference>
<dbReference type="GeneID" id="3924110"/>
<dbReference type="InterPro" id="IPR036390">
    <property type="entry name" value="WH_DNA-bd_sf"/>
</dbReference>
<evidence type="ECO:0000313" key="3">
    <source>
        <dbReference type="Proteomes" id="UP000001941"/>
    </source>
</evidence>
<dbReference type="InterPro" id="IPR036388">
    <property type="entry name" value="WH-like_DNA-bd_sf"/>
</dbReference>
<sequence length="114" mass="12879">MPDDLMEIIDESGEVNSDLISKVRLELFWSLSDLGDDGATARQLKSALNLNDGAIYSNLKKLEILGYLKCELVLFEGKELELWSMTLEGLEEWKKVKKWLCRLLECSGDSCGGY</sequence>
<dbReference type="Gene3D" id="1.10.10.10">
    <property type="entry name" value="Winged helix-like DNA-binding domain superfamily/Winged helix DNA-binding domain"/>
    <property type="match status" value="1"/>
</dbReference>